<sequence length="111" mass="12273">MSQTITPWSVWWMNFDPQAGREQGGRRPAIVVGSRFACALPNGLVLVVPCTSTDRGLPFQPRVELGGRPGFAMCDQVKALSRGRIVNPHRGALTGAEIERIKFVLRRMLDV</sequence>
<gene>
    <name evidence="3" type="ORF">GCM10009839_05760</name>
</gene>
<evidence type="ECO:0000256" key="1">
    <source>
        <dbReference type="ARBA" id="ARBA00007521"/>
    </source>
</evidence>
<dbReference type="InterPro" id="IPR003477">
    <property type="entry name" value="PemK-like"/>
</dbReference>
<dbReference type="Proteomes" id="UP001500751">
    <property type="component" value="Unassembled WGS sequence"/>
</dbReference>
<dbReference type="SUPFAM" id="SSF50118">
    <property type="entry name" value="Cell growth inhibitor/plasmid maintenance toxic component"/>
    <property type="match status" value="1"/>
</dbReference>
<dbReference type="PANTHER" id="PTHR33988">
    <property type="entry name" value="ENDORIBONUCLEASE MAZF-RELATED"/>
    <property type="match status" value="1"/>
</dbReference>
<reference evidence="3 4" key="1">
    <citation type="journal article" date="2019" name="Int. J. Syst. Evol. Microbiol.">
        <title>The Global Catalogue of Microorganisms (GCM) 10K type strain sequencing project: providing services to taxonomists for standard genome sequencing and annotation.</title>
        <authorList>
            <consortium name="The Broad Institute Genomics Platform"/>
            <consortium name="The Broad Institute Genome Sequencing Center for Infectious Disease"/>
            <person name="Wu L."/>
            <person name="Ma J."/>
        </authorList>
    </citation>
    <scope>NUCLEOTIDE SEQUENCE [LARGE SCALE GENOMIC DNA]</scope>
    <source>
        <strain evidence="3 4">JCM 16014</strain>
    </source>
</reference>
<dbReference type="Gene3D" id="2.30.30.110">
    <property type="match status" value="1"/>
</dbReference>
<comment type="similarity">
    <text evidence="1">Belongs to the PemK/MazF family.</text>
</comment>
<evidence type="ECO:0000256" key="2">
    <source>
        <dbReference type="ARBA" id="ARBA00022649"/>
    </source>
</evidence>
<organism evidence="3 4">
    <name type="scientific">Catenulispora yoronensis</name>
    <dbReference type="NCBI Taxonomy" id="450799"/>
    <lineage>
        <taxon>Bacteria</taxon>
        <taxon>Bacillati</taxon>
        <taxon>Actinomycetota</taxon>
        <taxon>Actinomycetes</taxon>
        <taxon>Catenulisporales</taxon>
        <taxon>Catenulisporaceae</taxon>
        <taxon>Catenulispora</taxon>
    </lineage>
</organism>
<dbReference type="PANTHER" id="PTHR33988:SF3">
    <property type="entry name" value="ENDORIBONUCLEASE TOXIN CHPB-RELATED"/>
    <property type="match status" value="1"/>
</dbReference>
<dbReference type="Pfam" id="PF02452">
    <property type="entry name" value="PemK_toxin"/>
    <property type="match status" value="1"/>
</dbReference>
<evidence type="ECO:0008006" key="5">
    <source>
        <dbReference type="Google" id="ProtNLM"/>
    </source>
</evidence>
<name>A0ABN2TLR8_9ACTN</name>
<proteinExistence type="inferred from homology"/>
<accession>A0ABN2TLR8</accession>
<dbReference type="EMBL" id="BAAAQN010000002">
    <property type="protein sequence ID" value="GAA2013752.1"/>
    <property type="molecule type" value="Genomic_DNA"/>
</dbReference>
<protein>
    <recommendedName>
        <fullName evidence="5">mRNA interferase</fullName>
    </recommendedName>
</protein>
<evidence type="ECO:0000313" key="4">
    <source>
        <dbReference type="Proteomes" id="UP001500751"/>
    </source>
</evidence>
<dbReference type="InterPro" id="IPR011067">
    <property type="entry name" value="Plasmid_toxin/cell-grow_inhib"/>
</dbReference>
<keyword evidence="4" id="KW-1185">Reference proteome</keyword>
<evidence type="ECO:0000313" key="3">
    <source>
        <dbReference type="EMBL" id="GAA2013752.1"/>
    </source>
</evidence>
<keyword evidence="2" id="KW-1277">Toxin-antitoxin system</keyword>
<comment type="caution">
    <text evidence="3">The sequence shown here is derived from an EMBL/GenBank/DDBJ whole genome shotgun (WGS) entry which is preliminary data.</text>
</comment>
<dbReference type="RefSeq" id="WP_344663877.1">
    <property type="nucleotide sequence ID" value="NZ_BAAAQN010000002.1"/>
</dbReference>